<keyword evidence="1" id="KW-0472">Membrane</keyword>
<evidence type="ECO:0000313" key="3">
    <source>
        <dbReference type="Proteomes" id="UP000000271"/>
    </source>
</evidence>
<accession>D6XW39</accession>
<keyword evidence="1" id="KW-0812">Transmembrane</keyword>
<dbReference type="EMBL" id="CP001791">
    <property type="protein sequence ID" value="ADH99793.1"/>
    <property type="molecule type" value="Genomic_DNA"/>
</dbReference>
<protein>
    <submittedName>
        <fullName evidence="2">Uncharacterized protein</fullName>
    </submittedName>
</protein>
<evidence type="ECO:0000256" key="1">
    <source>
        <dbReference type="SAM" id="Phobius"/>
    </source>
</evidence>
<dbReference type="Proteomes" id="UP000000271">
    <property type="component" value="Chromosome"/>
</dbReference>
<feature type="transmembrane region" description="Helical" evidence="1">
    <location>
        <begin position="7"/>
        <end position="32"/>
    </location>
</feature>
<dbReference type="HOGENOM" id="CLU_2231108_0_0_9"/>
<reference evidence="2" key="1">
    <citation type="submission" date="2009-10" db="EMBL/GenBank/DDBJ databases">
        <title>Complete sequence of Bacillus selenitireducens MLS10.</title>
        <authorList>
            <consortium name="US DOE Joint Genome Institute"/>
            <person name="Lucas S."/>
            <person name="Copeland A."/>
            <person name="Lapidus A."/>
            <person name="Glavina del Rio T."/>
            <person name="Dalin E."/>
            <person name="Tice H."/>
            <person name="Bruce D."/>
            <person name="Goodwin L."/>
            <person name="Pitluck S."/>
            <person name="Sims D."/>
            <person name="Brettin T."/>
            <person name="Detter J.C."/>
            <person name="Han C."/>
            <person name="Larimer F."/>
            <person name="Land M."/>
            <person name="Hauser L."/>
            <person name="Kyrpides N."/>
            <person name="Ovchinnikova G."/>
            <person name="Stolz J."/>
        </authorList>
    </citation>
    <scope>NUCLEOTIDE SEQUENCE [LARGE SCALE GENOMIC DNA]</scope>
    <source>
        <strain evidence="2">MLS10</strain>
    </source>
</reference>
<proteinExistence type="predicted"/>
<dbReference type="RefSeq" id="WP_013173215.1">
    <property type="nucleotide sequence ID" value="NC_014219.1"/>
</dbReference>
<keyword evidence="3" id="KW-1185">Reference proteome</keyword>
<evidence type="ECO:0000313" key="2">
    <source>
        <dbReference type="EMBL" id="ADH99793.1"/>
    </source>
</evidence>
<organism evidence="2 3">
    <name type="scientific">Bacillus selenitireducens (strain ATCC 700615 / DSM 15326 / MLS10)</name>
    <dbReference type="NCBI Taxonomy" id="439292"/>
    <lineage>
        <taxon>Bacteria</taxon>
        <taxon>Bacillati</taxon>
        <taxon>Bacillota</taxon>
        <taxon>Bacilli</taxon>
        <taxon>Bacillales</taxon>
        <taxon>Bacillaceae</taxon>
        <taxon>Salisediminibacterium</taxon>
    </lineage>
</organism>
<dbReference type="AlphaFoldDB" id="D6XW39"/>
<dbReference type="STRING" id="439292.Bsel_2290"/>
<gene>
    <name evidence="2" type="ordered locus">Bsel_2290</name>
</gene>
<name>D6XW39_BACIE</name>
<keyword evidence="1" id="KW-1133">Transmembrane helix</keyword>
<dbReference type="KEGG" id="bse:Bsel_2290"/>
<sequence length="105" mass="12301">MNMDEKGFILFETMLSLFILAVTVSFVIPSLIHIQELRSNTLDHSEAIRFLDYEIREGQEAAYRQDEEGKYYYSESVVGSGKMEVCIHWKEARNSENQWCLETLQ</sequence>